<dbReference type="EMBL" id="CP004346">
    <property type="protein sequence ID" value="AGH40705.1"/>
    <property type="molecule type" value="Genomic_DNA"/>
</dbReference>
<reference evidence="1 2" key="1">
    <citation type="journal article" date="2013" name="Genome Announc.">
        <title>Complete Genome Sequence of the Probiotic Bifidobacterium thermophilum Strain RBL67.</title>
        <authorList>
            <person name="Jans C."/>
            <person name="Lacroix C."/>
            <person name="Follador R."/>
            <person name="Stevens M.J."/>
        </authorList>
    </citation>
    <scope>NUCLEOTIDE SEQUENCE [LARGE SCALE GENOMIC DNA]</scope>
    <source>
        <strain evidence="1 2">RBL67</strain>
    </source>
</reference>
<evidence type="ECO:0000313" key="2">
    <source>
        <dbReference type="Proteomes" id="UP000011835"/>
    </source>
</evidence>
<dbReference type="AlphaFoldDB" id="M4RB86"/>
<sequence length="38" mass="4549">MHADVPIPHRDINRTRPTRRLNIRAPLRFKEIKSLSSR</sequence>
<proteinExistence type="predicted"/>
<dbReference type="KEGG" id="btp:D805_0438"/>
<dbReference type="PATRIC" id="fig|1254439.12.peg.439"/>
<dbReference type="HOGENOM" id="CLU_3325103_0_0_11"/>
<name>M4RB86_9BIFI</name>
<protein>
    <submittedName>
        <fullName evidence="1">Uncharacterized protein</fullName>
    </submittedName>
</protein>
<accession>M4RB86</accession>
<evidence type="ECO:0000313" key="1">
    <source>
        <dbReference type="EMBL" id="AGH40705.1"/>
    </source>
</evidence>
<gene>
    <name evidence="1" type="ORF">D805_0438</name>
</gene>
<keyword evidence="2" id="KW-1185">Reference proteome</keyword>
<dbReference type="Proteomes" id="UP000011835">
    <property type="component" value="Chromosome"/>
</dbReference>
<organism evidence="1 2">
    <name type="scientific">Bifidobacterium thermophilum RBL67</name>
    <dbReference type="NCBI Taxonomy" id="1254439"/>
    <lineage>
        <taxon>Bacteria</taxon>
        <taxon>Bacillati</taxon>
        <taxon>Actinomycetota</taxon>
        <taxon>Actinomycetes</taxon>
        <taxon>Bifidobacteriales</taxon>
        <taxon>Bifidobacteriaceae</taxon>
        <taxon>Bifidobacterium</taxon>
    </lineage>
</organism>